<dbReference type="AlphaFoldDB" id="A0A2V1ATG6"/>
<dbReference type="GO" id="GO:0003700">
    <property type="term" value="F:DNA-binding transcription factor activity"/>
    <property type="evidence" value="ECO:0007669"/>
    <property type="project" value="TreeGrafter"/>
</dbReference>
<evidence type="ECO:0000313" key="7">
    <source>
        <dbReference type="Proteomes" id="UP000244309"/>
    </source>
</evidence>
<dbReference type="InterPro" id="IPR029790">
    <property type="entry name" value="EFG1/Phd1/StuA"/>
</dbReference>
<feature type="domain" description="HTH APSES-type" evidence="5">
    <location>
        <begin position="140"/>
        <end position="246"/>
    </location>
</feature>
<dbReference type="Proteomes" id="UP000244309">
    <property type="component" value="Unassembled WGS sequence"/>
</dbReference>
<dbReference type="EMBL" id="PKFO01000005">
    <property type="protein sequence ID" value="PVH21128.1"/>
    <property type="molecule type" value="Genomic_DNA"/>
</dbReference>
<dbReference type="GeneID" id="37005426"/>
<organism evidence="6 7">
    <name type="scientific">Candidozyma haemuli</name>
    <dbReference type="NCBI Taxonomy" id="45357"/>
    <lineage>
        <taxon>Eukaryota</taxon>
        <taxon>Fungi</taxon>
        <taxon>Dikarya</taxon>
        <taxon>Ascomycota</taxon>
        <taxon>Saccharomycotina</taxon>
        <taxon>Pichiomycetes</taxon>
        <taxon>Metschnikowiaceae</taxon>
        <taxon>Candidozyma</taxon>
    </lineage>
</organism>
<evidence type="ECO:0000256" key="3">
    <source>
        <dbReference type="ARBA" id="ARBA00023125"/>
    </source>
</evidence>
<keyword evidence="3" id="KW-0238">DNA-binding</keyword>
<dbReference type="STRING" id="45357.A0A2V1ATG6"/>
<keyword evidence="4" id="KW-0804">Transcription</keyword>
<dbReference type="OrthoDB" id="5407653at2759"/>
<dbReference type="GO" id="GO:0043565">
    <property type="term" value="F:sequence-specific DNA binding"/>
    <property type="evidence" value="ECO:0007669"/>
    <property type="project" value="TreeGrafter"/>
</dbReference>
<keyword evidence="7" id="KW-1185">Reference proteome</keyword>
<dbReference type="Gene3D" id="3.10.260.10">
    <property type="entry name" value="Transcription regulator HTH, APSES-type DNA-binding domain"/>
    <property type="match status" value="1"/>
</dbReference>
<protein>
    <recommendedName>
        <fullName evidence="5">HTH APSES-type domain-containing protein</fullName>
    </recommendedName>
</protein>
<dbReference type="InterPro" id="IPR018004">
    <property type="entry name" value="KilA/APSES_HTH"/>
</dbReference>
<evidence type="ECO:0000256" key="2">
    <source>
        <dbReference type="ARBA" id="ARBA00023015"/>
    </source>
</evidence>
<sequence>MSFDSLFHRSMSHFPDPRHYHFGNTLAPSTNEELGSPFQPDNFEISGVVNTQYDESYFSNHHSSMVKQESPWSSDDKTSYLGTPFAKRPSIEPLPETPCSSFENSSQSYIDSVSSLRSANSLSKVSSNSSRMNRKIVKPLVATVYWEEEDSMCYQVKANGIVVSRRENDNFVNGTKLLNVTGMSRGRRDGILKVEKGRKVIRNGSMNLKGVWIPYDRALEIARNEGIKDLLYPLFVDDIRSFYKEKGQGLREGSDDESISSDH</sequence>
<dbReference type="Pfam" id="PF04383">
    <property type="entry name" value="KilA-N"/>
    <property type="match status" value="1"/>
</dbReference>
<evidence type="ECO:0000259" key="5">
    <source>
        <dbReference type="PROSITE" id="PS51299"/>
    </source>
</evidence>
<proteinExistence type="inferred from homology"/>
<dbReference type="PROSITE" id="PS51299">
    <property type="entry name" value="HTH_APSES"/>
    <property type="match status" value="1"/>
</dbReference>
<comment type="caution">
    <text evidence="6">The sequence shown here is derived from an EMBL/GenBank/DDBJ whole genome shotgun (WGS) entry which is preliminary data.</text>
</comment>
<dbReference type="GO" id="GO:0045944">
    <property type="term" value="P:positive regulation of transcription by RNA polymerase II"/>
    <property type="evidence" value="ECO:0007669"/>
    <property type="project" value="TreeGrafter"/>
</dbReference>
<dbReference type="SUPFAM" id="SSF54616">
    <property type="entry name" value="DNA-binding domain of Mlu1-box binding protein MBP1"/>
    <property type="match status" value="1"/>
</dbReference>
<dbReference type="GO" id="GO:0005634">
    <property type="term" value="C:nucleus"/>
    <property type="evidence" value="ECO:0007669"/>
    <property type="project" value="TreeGrafter"/>
</dbReference>
<evidence type="ECO:0000313" key="6">
    <source>
        <dbReference type="EMBL" id="PVH21128.1"/>
    </source>
</evidence>
<dbReference type="VEuPathDB" id="FungiDB:CXQ85_000093"/>
<dbReference type="SMART" id="SM01252">
    <property type="entry name" value="KilA-N"/>
    <property type="match status" value="1"/>
</dbReference>
<accession>A0A2V1ATG6</accession>
<evidence type="ECO:0000256" key="4">
    <source>
        <dbReference type="ARBA" id="ARBA00023163"/>
    </source>
</evidence>
<dbReference type="PANTHER" id="PTHR47792">
    <property type="entry name" value="PROTEIN SOK2-RELATED"/>
    <property type="match status" value="1"/>
</dbReference>
<comment type="similarity">
    <text evidence="1">Belongs to the EFG1/PHD1/stuA family.</text>
</comment>
<dbReference type="InterPro" id="IPR003163">
    <property type="entry name" value="Tscrpt_reg_HTH_APSES-type"/>
</dbReference>
<name>A0A2V1ATG6_9ASCO</name>
<reference evidence="6 7" key="1">
    <citation type="submission" date="2017-12" db="EMBL/GenBank/DDBJ databases">
        <title>Genome Sequence of a Multidrug-Resistant Candida haemulonii Isolate from a Patient with Chronic Leg Ulcers in Israel.</title>
        <authorList>
            <person name="Chow N.A."/>
            <person name="Gade L."/>
            <person name="Batra D."/>
            <person name="Rowe L.A."/>
            <person name="Ben-Ami R."/>
            <person name="Loparev V.N."/>
            <person name="Litvintseva A.P."/>
        </authorList>
    </citation>
    <scope>NUCLEOTIDE SEQUENCE [LARGE SCALE GENOMIC DNA]</scope>
    <source>
        <strain evidence="6 7">B11899</strain>
    </source>
</reference>
<evidence type="ECO:0000256" key="1">
    <source>
        <dbReference type="ARBA" id="ARBA00007247"/>
    </source>
</evidence>
<dbReference type="RefSeq" id="XP_025342068.1">
    <property type="nucleotide sequence ID" value="XM_025483853.1"/>
</dbReference>
<dbReference type="PANTHER" id="PTHR47792:SF1">
    <property type="entry name" value="PROTEIN SOK2-RELATED"/>
    <property type="match status" value="1"/>
</dbReference>
<keyword evidence="2" id="KW-0805">Transcription regulation</keyword>
<dbReference type="InterPro" id="IPR036887">
    <property type="entry name" value="HTH_APSES_sf"/>
</dbReference>
<gene>
    <name evidence="6" type="ORF">CXQ85_000093</name>
</gene>